<feature type="region of interest" description="Disordered" evidence="14">
    <location>
        <begin position="1"/>
        <end position="62"/>
    </location>
</feature>
<evidence type="ECO:0000256" key="12">
    <source>
        <dbReference type="ARBA" id="ARBA00023455"/>
    </source>
</evidence>
<dbReference type="InterPro" id="IPR027417">
    <property type="entry name" value="P-loop_NTPase"/>
</dbReference>
<feature type="transmembrane region" description="Helical" evidence="15">
    <location>
        <begin position="506"/>
        <end position="524"/>
    </location>
</feature>
<feature type="compositionally biased region" description="Low complexity" evidence="14">
    <location>
        <begin position="26"/>
        <end position="39"/>
    </location>
</feature>
<comment type="subcellular location">
    <subcellularLocation>
        <location evidence="1">Cell inner membrane</location>
        <topology evidence="1">Multi-pass membrane protein</topology>
    </subcellularLocation>
</comment>
<dbReference type="GO" id="GO:0008234">
    <property type="term" value="F:cysteine-type peptidase activity"/>
    <property type="evidence" value="ECO:0007669"/>
    <property type="project" value="UniProtKB-KW"/>
</dbReference>
<evidence type="ECO:0000256" key="3">
    <source>
        <dbReference type="ARBA" id="ARBA00022475"/>
    </source>
</evidence>
<dbReference type="PROSITE" id="PS00211">
    <property type="entry name" value="ABC_TRANSPORTER_1"/>
    <property type="match status" value="1"/>
</dbReference>
<evidence type="ECO:0000256" key="2">
    <source>
        <dbReference type="ARBA" id="ARBA00022448"/>
    </source>
</evidence>
<dbReference type="Proteomes" id="UP000585638">
    <property type="component" value="Unassembled WGS sequence"/>
</dbReference>
<dbReference type="SMART" id="SM00382">
    <property type="entry name" value="AAA"/>
    <property type="match status" value="1"/>
</dbReference>
<protein>
    <submittedName>
        <fullName evidence="19">ABC-type bacteriocin/lantibiotic exporter with double-glycine peptidase domain</fullName>
    </submittedName>
</protein>
<feature type="transmembrane region" description="Helical" evidence="15">
    <location>
        <begin position="469"/>
        <end position="494"/>
    </location>
</feature>
<dbReference type="EMBL" id="JACHIR010000001">
    <property type="protein sequence ID" value="MBB5896504.1"/>
    <property type="molecule type" value="Genomic_DNA"/>
</dbReference>
<dbReference type="InterPro" id="IPR003593">
    <property type="entry name" value="AAA+_ATPase"/>
</dbReference>
<keyword evidence="9" id="KW-0653">Protein transport</keyword>
<dbReference type="SUPFAM" id="SSF90123">
    <property type="entry name" value="ABC transporter transmembrane region"/>
    <property type="match status" value="1"/>
</dbReference>
<keyword evidence="3" id="KW-1003">Cell membrane</keyword>
<dbReference type="GO" id="GO:0005524">
    <property type="term" value="F:ATP binding"/>
    <property type="evidence" value="ECO:0007669"/>
    <property type="project" value="UniProtKB-KW"/>
</dbReference>
<dbReference type="InterPro" id="IPR036640">
    <property type="entry name" value="ABC1_TM_sf"/>
</dbReference>
<evidence type="ECO:0000256" key="13">
    <source>
        <dbReference type="ARBA" id="ARBA00043264"/>
    </source>
</evidence>
<name>A0A7W9KPT4_9PSEU</name>
<dbReference type="Gene3D" id="3.90.70.10">
    <property type="entry name" value="Cysteine proteinases"/>
    <property type="match status" value="1"/>
</dbReference>
<dbReference type="PROSITE" id="PS50893">
    <property type="entry name" value="ABC_TRANSPORTER_2"/>
    <property type="match status" value="1"/>
</dbReference>
<dbReference type="InterPro" id="IPR017871">
    <property type="entry name" value="ABC_transporter-like_CS"/>
</dbReference>
<proteinExistence type="inferred from homology"/>
<evidence type="ECO:0000256" key="9">
    <source>
        <dbReference type="ARBA" id="ARBA00022927"/>
    </source>
</evidence>
<evidence type="ECO:0000259" key="16">
    <source>
        <dbReference type="PROSITE" id="PS50893"/>
    </source>
</evidence>
<feature type="domain" description="ABC transporter" evidence="16">
    <location>
        <begin position="568"/>
        <end position="800"/>
    </location>
</feature>
<dbReference type="GO" id="GO:0015031">
    <property type="term" value="P:protein transport"/>
    <property type="evidence" value="ECO:0007669"/>
    <property type="project" value="UniProtKB-KW"/>
</dbReference>
<dbReference type="GO" id="GO:0016887">
    <property type="term" value="F:ATP hydrolysis activity"/>
    <property type="evidence" value="ECO:0007669"/>
    <property type="project" value="InterPro"/>
</dbReference>
<dbReference type="GO" id="GO:0043213">
    <property type="term" value="P:bacteriocin transport"/>
    <property type="evidence" value="ECO:0007669"/>
    <property type="project" value="UniProtKB-KW"/>
</dbReference>
<comment type="similarity">
    <text evidence="12">Belongs to the ABC transporter superfamily. Siderophore-Fe(3+) uptake transporter (SIUT) (TC 3.A.1.21) family.</text>
</comment>
<evidence type="ECO:0000259" key="18">
    <source>
        <dbReference type="PROSITE" id="PS50990"/>
    </source>
</evidence>
<dbReference type="PROSITE" id="PS50929">
    <property type="entry name" value="ABC_TM1F"/>
    <property type="match status" value="1"/>
</dbReference>
<dbReference type="Gene3D" id="3.40.50.300">
    <property type="entry name" value="P-loop containing nucleotide triphosphate hydrolases"/>
    <property type="match status" value="1"/>
</dbReference>
<keyword evidence="6" id="KW-0547">Nucleotide-binding</keyword>
<dbReference type="Gene3D" id="1.20.1560.10">
    <property type="entry name" value="ABC transporter type 1, transmembrane domain"/>
    <property type="match status" value="1"/>
</dbReference>
<evidence type="ECO:0000256" key="14">
    <source>
        <dbReference type="SAM" id="MobiDB-lite"/>
    </source>
</evidence>
<dbReference type="PROSITE" id="PS50990">
    <property type="entry name" value="PEPTIDASE_C39"/>
    <property type="match status" value="1"/>
</dbReference>
<evidence type="ECO:0000256" key="15">
    <source>
        <dbReference type="SAM" id="Phobius"/>
    </source>
</evidence>
<dbReference type="InterPro" id="IPR003439">
    <property type="entry name" value="ABC_transporter-like_ATP-bd"/>
</dbReference>
<evidence type="ECO:0000256" key="1">
    <source>
        <dbReference type="ARBA" id="ARBA00004429"/>
    </source>
</evidence>
<feature type="domain" description="Peptidase C39" evidence="18">
    <location>
        <begin position="84"/>
        <end position="203"/>
    </location>
</feature>
<evidence type="ECO:0000256" key="6">
    <source>
        <dbReference type="ARBA" id="ARBA00022741"/>
    </source>
</evidence>
<feature type="transmembrane region" description="Helical" evidence="15">
    <location>
        <begin position="284"/>
        <end position="304"/>
    </location>
</feature>
<dbReference type="SUPFAM" id="SSF52540">
    <property type="entry name" value="P-loop containing nucleoside triphosphate hydrolases"/>
    <property type="match status" value="1"/>
</dbReference>
<keyword evidence="11 15" id="KW-0472">Membrane</keyword>
<dbReference type="AlphaFoldDB" id="A0A7W9KPT4"/>
<feature type="domain" description="ABC transmembrane type-1" evidence="17">
    <location>
        <begin position="255"/>
        <end position="532"/>
    </location>
</feature>
<dbReference type="GO" id="GO:0140359">
    <property type="term" value="F:ABC-type transporter activity"/>
    <property type="evidence" value="ECO:0007669"/>
    <property type="project" value="InterPro"/>
</dbReference>
<keyword evidence="10 15" id="KW-1133">Transmembrane helix</keyword>
<evidence type="ECO:0000313" key="20">
    <source>
        <dbReference type="Proteomes" id="UP000585638"/>
    </source>
</evidence>
<accession>A0A7W9KPT4</accession>
<evidence type="ECO:0000256" key="5">
    <source>
        <dbReference type="ARBA" id="ARBA00022692"/>
    </source>
</evidence>
<evidence type="ECO:0000313" key="19">
    <source>
        <dbReference type="EMBL" id="MBB5896504.1"/>
    </source>
</evidence>
<dbReference type="InterPro" id="IPR039421">
    <property type="entry name" value="Type_1_exporter"/>
</dbReference>
<evidence type="ECO:0000256" key="10">
    <source>
        <dbReference type="ARBA" id="ARBA00022989"/>
    </source>
</evidence>
<dbReference type="Pfam" id="PF03412">
    <property type="entry name" value="Peptidase_C39"/>
    <property type="match status" value="1"/>
</dbReference>
<feature type="transmembrane region" description="Helical" evidence="15">
    <location>
        <begin position="388"/>
        <end position="408"/>
    </location>
</feature>
<dbReference type="InterPro" id="IPR005074">
    <property type="entry name" value="Peptidase_C39"/>
</dbReference>
<dbReference type="PANTHER" id="PTHR24221">
    <property type="entry name" value="ATP-BINDING CASSETTE SUB-FAMILY B"/>
    <property type="match status" value="1"/>
</dbReference>
<sequence length="807" mass="86723">MSTMRDGERAVPNSANPPAPVFREQAMAARGAARELGAAVSPGFARPARTNSDDSEGAADRPRRSWLRAGWDALRARRVPVRIQSQVSDCGPTCLAMVFALHGVEVPIRELREAAGTGRDGVSARRLLDAARDHGFRGRGVRTTLDGLRDLPAGAILFWNFNHFVVLERVAGRHIHLVDPQYGRRRMTLDAVGEAFTGVALLLSPPLPTTGEKPSIFGLPFLAKLVHRRRARRPEGSWRYARYFLPGDRRWIPFVLCSLLLLGFNLATPLVTKAVADHATGGRTGGTALFLLGVALLAVLYFLLQFARSVAFAAIQTRVDEEVTTGVLHRLLALPYGFFATRAPGDLMQRVRTSTAVRQILSATAFTSMFDGLLVLFYMALLLLADPLLAGLAIALALAQVAVLVLSWRRQEYASVDALEARSRADAELVELLEGLSTLKAAGLEDVAARRWSHTLADELNARTRSRRLLAVSSVLSSALQIAAPLLVLVVGSVRVDEGLLSTGDVLGFSVLAMGLLVPLANLVQTGLQLSGLGASFARLGDIMEAVPERAARDGAAAPTDPDPGGALSFENVSFAYPGSEPVLDEVSFTVPAGSFTVILGASGSGKSTCALLAAGLYPATSGRVRALGRDLARTDTVAYRRSIAFVNQDSRLFAGSIRDNITFGSTDTDIEAIKTAARLAEIHQDIRTLPLKYQTVLGSGGAGLSGGQRQRVALARALMRRPEILILDEATSALDPALERRIFRSLVELGTTLVVIAHRLTAVEEADQIVVLDQGRVVQRGHHRDLVAQDGPYRSLTQRDVARSDA</sequence>
<keyword evidence="8" id="KW-0067">ATP-binding</keyword>
<dbReference type="GO" id="GO:0005886">
    <property type="term" value="C:plasma membrane"/>
    <property type="evidence" value="ECO:0007669"/>
    <property type="project" value="UniProtKB-SubCell"/>
</dbReference>
<reference evidence="19 20" key="1">
    <citation type="submission" date="2020-08" db="EMBL/GenBank/DDBJ databases">
        <title>Sequencing the genomes of 1000 actinobacteria strains.</title>
        <authorList>
            <person name="Klenk H.-P."/>
        </authorList>
    </citation>
    <scope>NUCLEOTIDE SEQUENCE [LARGE SCALE GENOMIC DNA]</scope>
    <source>
        <strain evidence="19 20">DSM 43851</strain>
    </source>
</reference>
<keyword evidence="20" id="KW-1185">Reference proteome</keyword>
<evidence type="ECO:0000256" key="11">
    <source>
        <dbReference type="ARBA" id="ARBA00023136"/>
    </source>
</evidence>
<keyword evidence="7" id="KW-0788">Thiol protease</keyword>
<dbReference type="GO" id="GO:0006508">
    <property type="term" value="P:proteolysis"/>
    <property type="evidence" value="ECO:0007669"/>
    <property type="project" value="InterPro"/>
</dbReference>
<evidence type="ECO:0000256" key="7">
    <source>
        <dbReference type="ARBA" id="ARBA00022807"/>
    </source>
</evidence>
<keyword evidence="7" id="KW-0378">Hydrolase</keyword>
<dbReference type="GO" id="GO:0034040">
    <property type="term" value="F:ATPase-coupled lipid transmembrane transporter activity"/>
    <property type="evidence" value="ECO:0007669"/>
    <property type="project" value="TreeGrafter"/>
</dbReference>
<evidence type="ECO:0000259" key="17">
    <source>
        <dbReference type="PROSITE" id="PS50929"/>
    </source>
</evidence>
<dbReference type="Pfam" id="PF00664">
    <property type="entry name" value="ABC_membrane"/>
    <property type="match status" value="1"/>
</dbReference>
<feature type="transmembrane region" description="Helical" evidence="15">
    <location>
        <begin position="251"/>
        <end position="272"/>
    </location>
</feature>
<keyword evidence="5 15" id="KW-0812">Transmembrane</keyword>
<dbReference type="PANTHER" id="PTHR24221:SF654">
    <property type="entry name" value="ATP-BINDING CASSETTE SUB-FAMILY B MEMBER 6"/>
    <property type="match status" value="1"/>
</dbReference>
<keyword evidence="2" id="KW-0813">Transport</keyword>
<feature type="transmembrane region" description="Helical" evidence="15">
    <location>
        <begin position="360"/>
        <end position="382"/>
    </location>
</feature>
<dbReference type="RefSeq" id="WP_184868147.1">
    <property type="nucleotide sequence ID" value="NZ_BAAAWY010000016.1"/>
</dbReference>
<keyword evidence="7" id="KW-0645">Protease</keyword>
<evidence type="ECO:0000256" key="8">
    <source>
        <dbReference type="ARBA" id="ARBA00022840"/>
    </source>
</evidence>
<organism evidence="19 20">
    <name type="scientific">Kutzneria kofuensis</name>
    <dbReference type="NCBI Taxonomy" id="103725"/>
    <lineage>
        <taxon>Bacteria</taxon>
        <taxon>Bacillati</taxon>
        <taxon>Actinomycetota</taxon>
        <taxon>Actinomycetes</taxon>
        <taxon>Pseudonocardiales</taxon>
        <taxon>Pseudonocardiaceae</taxon>
        <taxon>Kutzneria</taxon>
    </lineage>
</organism>
<dbReference type="InterPro" id="IPR011527">
    <property type="entry name" value="ABC1_TM_dom"/>
</dbReference>
<gene>
    <name evidence="19" type="ORF">BJ998_007700</name>
</gene>
<dbReference type="Pfam" id="PF00005">
    <property type="entry name" value="ABC_tran"/>
    <property type="match status" value="1"/>
</dbReference>
<dbReference type="FunFam" id="3.40.50.300:FF:000221">
    <property type="entry name" value="Multidrug ABC transporter ATP-binding protein"/>
    <property type="match status" value="1"/>
</dbReference>
<keyword evidence="13" id="KW-0080">Bacteriocin transport</keyword>
<comment type="caution">
    <text evidence="19">The sequence shown here is derived from an EMBL/GenBank/DDBJ whole genome shotgun (WGS) entry which is preliminary data.</text>
</comment>
<keyword evidence="4" id="KW-0997">Cell inner membrane</keyword>
<evidence type="ECO:0000256" key="4">
    <source>
        <dbReference type="ARBA" id="ARBA00022519"/>
    </source>
</evidence>